<evidence type="ECO:0000313" key="1">
    <source>
        <dbReference type="EMBL" id="KAH8001061.1"/>
    </source>
</evidence>
<keyword evidence="2" id="KW-1185">Reference proteome</keyword>
<gene>
    <name evidence="1" type="ORF">K3G42_030487</name>
</gene>
<sequence>MPGSVSPDGGPDCQPPGPSLLSSDPDGQQLLAGSSEPIAVEAVGSRPPTCSAQTSLAISRGQREAWGQPGPRLVPGCLSEGPLLFSSTEQRTELFAAPTVTFG</sequence>
<dbReference type="EMBL" id="CM037618">
    <property type="protein sequence ID" value="KAH8001061.1"/>
    <property type="molecule type" value="Genomic_DNA"/>
</dbReference>
<protein>
    <submittedName>
        <fullName evidence="1">Uncharacterized protein</fullName>
    </submittedName>
</protein>
<evidence type="ECO:0000313" key="2">
    <source>
        <dbReference type="Proteomes" id="UP000827872"/>
    </source>
</evidence>
<dbReference type="Proteomes" id="UP000827872">
    <property type="component" value="Linkage Group LG05"/>
</dbReference>
<name>A0ACB8F828_9SAUR</name>
<comment type="caution">
    <text evidence="1">The sequence shown here is derived from an EMBL/GenBank/DDBJ whole genome shotgun (WGS) entry which is preliminary data.</text>
</comment>
<accession>A0ACB8F828</accession>
<organism evidence="1 2">
    <name type="scientific">Sphaerodactylus townsendi</name>
    <dbReference type="NCBI Taxonomy" id="933632"/>
    <lineage>
        <taxon>Eukaryota</taxon>
        <taxon>Metazoa</taxon>
        <taxon>Chordata</taxon>
        <taxon>Craniata</taxon>
        <taxon>Vertebrata</taxon>
        <taxon>Euteleostomi</taxon>
        <taxon>Lepidosauria</taxon>
        <taxon>Squamata</taxon>
        <taxon>Bifurcata</taxon>
        <taxon>Gekkota</taxon>
        <taxon>Sphaerodactylidae</taxon>
        <taxon>Sphaerodactylus</taxon>
    </lineage>
</organism>
<reference evidence="1" key="1">
    <citation type="submission" date="2021-08" db="EMBL/GenBank/DDBJ databases">
        <title>The first chromosome-level gecko genome reveals the dynamic sex chromosomes of Neotropical dwarf geckos (Sphaerodactylidae: Sphaerodactylus).</title>
        <authorList>
            <person name="Pinto B.J."/>
            <person name="Keating S.E."/>
            <person name="Gamble T."/>
        </authorList>
    </citation>
    <scope>NUCLEOTIDE SEQUENCE</scope>
    <source>
        <strain evidence="1">TG3544</strain>
    </source>
</reference>
<proteinExistence type="predicted"/>